<feature type="compositionally biased region" description="Polar residues" evidence="1">
    <location>
        <begin position="23"/>
        <end position="38"/>
    </location>
</feature>
<evidence type="ECO:0000313" key="3">
    <source>
        <dbReference type="Proteomes" id="UP000030748"/>
    </source>
</evidence>
<reference evidence="2 3" key="1">
    <citation type="journal article" date="2013" name="Proc. Natl. Acad. Sci. U.S.A.">
        <title>Fine-scale variation in meiotic recombination in Mimulus inferred from population shotgun sequencing.</title>
        <authorList>
            <person name="Hellsten U."/>
            <person name="Wright K.M."/>
            <person name="Jenkins J."/>
            <person name="Shu S."/>
            <person name="Yuan Y."/>
            <person name="Wessler S.R."/>
            <person name="Schmutz J."/>
            <person name="Willis J.H."/>
            <person name="Rokhsar D.S."/>
        </authorList>
    </citation>
    <scope>NUCLEOTIDE SEQUENCE [LARGE SCALE GENOMIC DNA]</scope>
    <source>
        <strain evidence="3">cv. DUN x IM62</strain>
    </source>
</reference>
<evidence type="ECO:0000256" key="1">
    <source>
        <dbReference type="SAM" id="MobiDB-lite"/>
    </source>
</evidence>
<keyword evidence="3" id="KW-1185">Reference proteome</keyword>
<name>A0A022RVN9_ERYGU</name>
<evidence type="ECO:0000313" key="2">
    <source>
        <dbReference type="EMBL" id="EYU43833.1"/>
    </source>
</evidence>
<accession>A0A022RVN9</accession>
<proteinExistence type="predicted"/>
<dbReference type="AlphaFoldDB" id="A0A022RVN9"/>
<gene>
    <name evidence="2" type="ORF">MIMGU_mgv11b013506mg</name>
</gene>
<dbReference type="EMBL" id="KI630229">
    <property type="protein sequence ID" value="EYU43833.1"/>
    <property type="molecule type" value="Genomic_DNA"/>
</dbReference>
<dbReference type="Proteomes" id="UP000030748">
    <property type="component" value="Unassembled WGS sequence"/>
</dbReference>
<organism evidence="2 3">
    <name type="scientific">Erythranthe guttata</name>
    <name type="common">Yellow monkey flower</name>
    <name type="synonym">Mimulus guttatus</name>
    <dbReference type="NCBI Taxonomy" id="4155"/>
    <lineage>
        <taxon>Eukaryota</taxon>
        <taxon>Viridiplantae</taxon>
        <taxon>Streptophyta</taxon>
        <taxon>Embryophyta</taxon>
        <taxon>Tracheophyta</taxon>
        <taxon>Spermatophyta</taxon>
        <taxon>Magnoliopsida</taxon>
        <taxon>eudicotyledons</taxon>
        <taxon>Gunneridae</taxon>
        <taxon>Pentapetalae</taxon>
        <taxon>asterids</taxon>
        <taxon>lamiids</taxon>
        <taxon>Lamiales</taxon>
        <taxon>Phrymaceae</taxon>
        <taxon>Erythranthe</taxon>
    </lineage>
</organism>
<protein>
    <submittedName>
        <fullName evidence="2">Uncharacterized protein</fullName>
    </submittedName>
</protein>
<feature type="region of interest" description="Disordered" evidence="1">
    <location>
        <begin position="23"/>
        <end position="71"/>
    </location>
</feature>
<sequence>MRELVLNLHEKLNYYTNRTVNSYHRTTKRSNQTKNSQIRQRKKNYINSISTPKRALNSKKHHQQERKPHPQFAKLAIKRSLCGNHFDLSTQPKWGKIRNPDKGVFVFRVFDRLILIFLLPSPPIQSGKFRGD</sequence>